<dbReference type="InterPro" id="IPR016208">
    <property type="entry name" value="Ald_Oxase/xanthine_DH-like"/>
</dbReference>
<accession>A0A1M6NS30</accession>
<sequence length="773" mass="82725">MSASTPQDTATANVEFNQLGKPLTRTDAAGKVFGTTPFAGDYAMPQMLHLQVVRSTVASAKLLKLNTEKARALDGVVEILTADDLPNPSATPHFHEAYGEKRPMTDPPLLVSDRIRFFGEPLAVIAAETSEIAAQACALVEAEYEPVQGVYDPQEALQPGAPIVHGEDNIMVERKIRKGDVAAGFEDADLIVENTYRTPFQEHAFLEPEVGLAWVDETGVINIRTCAQDIEHFRMIADVLDLPHNRVRIRGAFVGGGFGGKEECAREIYMALMALKTGRPVRLEYSREDSFVGHGKRHPMILRYKTGVTKDGKISALDVDILADSGAYLYLSANVLLYAAVAAPGPYKVDNLKVCARAVATNNMYTSAFRGYGAMQACAAYEQQMDEVAKAVGKDPIAFRQQNYLKTGDPIATGFVPPGAIWTDQCVDRAWAALGPRVEPVEPHIKTGRGVAAYQQSYGKVSFLGDTSEAWVGVEFDGSVVVRSGVADIGGGQVSSLAQIAAEVLGVGLDDVTIYKTDSALTPLAGRTAATRTLSMTGNATKKASEAIRSRLLGRAAIEFGVKPSEVLLSKGRVLVGNAPEKSMRLGDLARLCHIDGIQASELAMHCATHADLLDSETGQGQAHPDYTYGAHAIEVSVDTETGEVRILKSIGAHDVGQCINRAAVEDQIEGGAQNGQGYALSEEMLYNEGKLMTPSLSEYLMPTSMDMTEVESIILESRSGVGPFGAKGIGEPAISAVAPAIANAITDAIGVRIFELPLTPERIVNALMDQES</sequence>
<dbReference type="InterPro" id="IPR000674">
    <property type="entry name" value="Ald_Oxase/Xan_DH_a/b"/>
</dbReference>
<evidence type="ECO:0000313" key="3">
    <source>
        <dbReference type="Proteomes" id="UP000183982"/>
    </source>
</evidence>
<dbReference type="OrthoDB" id="9758509at2"/>
<gene>
    <name evidence="2" type="ORF">SAMN05444000_11689</name>
</gene>
<feature type="domain" description="Aldehyde oxidase/xanthine dehydrogenase a/b hammerhead" evidence="1">
    <location>
        <begin position="33"/>
        <end position="148"/>
    </location>
</feature>
<protein>
    <submittedName>
        <fullName evidence="2">CO or xanthine dehydrogenase, Mo-binding subunit</fullName>
    </submittedName>
</protein>
<dbReference type="RefSeq" id="WP_073254131.1">
    <property type="nucleotide sequence ID" value="NZ_FQZQ01000016.1"/>
</dbReference>
<dbReference type="Gene3D" id="3.30.365.10">
    <property type="entry name" value="Aldehyde oxidase/xanthine dehydrogenase, molybdopterin binding domain"/>
    <property type="match status" value="4"/>
</dbReference>
<dbReference type="Gene3D" id="3.90.1170.50">
    <property type="entry name" value="Aldehyde oxidase/xanthine dehydrogenase, a/b hammerhead"/>
    <property type="match status" value="1"/>
</dbReference>
<dbReference type="Pfam" id="PF01315">
    <property type="entry name" value="Ald_Xan_dh_C"/>
    <property type="match status" value="1"/>
</dbReference>
<dbReference type="Proteomes" id="UP000183982">
    <property type="component" value="Unassembled WGS sequence"/>
</dbReference>
<dbReference type="AlphaFoldDB" id="A0A1M6NS30"/>
<evidence type="ECO:0000313" key="2">
    <source>
        <dbReference type="EMBL" id="SHJ98513.1"/>
    </source>
</evidence>
<dbReference type="SUPFAM" id="SSF54665">
    <property type="entry name" value="CO dehydrogenase molybdoprotein N-domain-like"/>
    <property type="match status" value="1"/>
</dbReference>
<evidence type="ECO:0000259" key="1">
    <source>
        <dbReference type="SMART" id="SM01008"/>
    </source>
</evidence>
<dbReference type="EMBL" id="FQZQ01000016">
    <property type="protein sequence ID" value="SHJ98513.1"/>
    <property type="molecule type" value="Genomic_DNA"/>
</dbReference>
<dbReference type="STRING" id="1470563.SAMN05444000_11689"/>
<dbReference type="InterPro" id="IPR046867">
    <property type="entry name" value="AldOxase/xan_DH_MoCoBD2"/>
</dbReference>
<dbReference type="GO" id="GO:0005506">
    <property type="term" value="F:iron ion binding"/>
    <property type="evidence" value="ECO:0007669"/>
    <property type="project" value="InterPro"/>
</dbReference>
<dbReference type="PANTHER" id="PTHR11908:SF157">
    <property type="entry name" value="XANTHINE DEHYDROGENASE SUBUNIT D-RELATED"/>
    <property type="match status" value="1"/>
</dbReference>
<dbReference type="InterPro" id="IPR037165">
    <property type="entry name" value="AldOxase/xan_DH_Mopterin-bd_sf"/>
</dbReference>
<dbReference type="Pfam" id="PF02738">
    <property type="entry name" value="MoCoBD_1"/>
    <property type="match status" value="1"/>
</dbReference>
<dbReference type="Pfam" id="PF20256">
    <property type="entry name" value="MoCoBD_2"/>
    <property type="match status" value="1"/>
</dbReference>
<name>A0A1M6NS30_9RHOB</name>
<proteinExistence type="predicted"/>
<dbReference type="PANTHER" id="PTHR11908">
    <property type="entry name" value="XANTHINE DEHYDROGENASE"/>
    <property type="match status" value="1"/>
</dbReference>
<dbReference type="SUPFAM" id="SSF56003">
    <property type="entry name" value="Molybdenum cofactor-binding domain"/>
    <property type="match status" value="1"/>
</dbReference>
<keyword evidence="3" id="KW-1185">Reference proteome</keyword>
<dbReference type="InterPro" id="IPR036856">
    <property type="entry name" value="Ald_Oxase/Xan_DH_a/b_sf"/>
</dbReference>
<reference evidence="3" key="1">
    <citation type="submission" date="2016-11" db="EMBL/GenBank/DDBJ databases">
        <authorList>
            <person name="Varghese N."/>
            <person name="Submissions S."/>
        </authorList>
    </citation>
    <scope>NUCLEOTIDE SEQUENCE [LARGE SCALE GENOMIC DNA]</scope>
    <source>
        <strain evidence="3">DSM 100564</strain>
    </source>
</reference>
<dbReference type="GO" id="GO:0016491">
    <property type="term" value="F:oxidoreductase activity"/>
    <property type="evidence" value="ECO:0007669"/>
    <property type="project" value="InterPro"/>
</dbReference>
<dbReference type="SMART" id="SM01008">
    <property type="entry name" value="Ald_Xan_dh_C"/>
    <property type="match status" value="1"/>
</dbReference>
<dbReference type="InterPro" id="IPR008274">
    <property type="entry name" value="AldOxase/xan_DH_MoCoBD1"/>
</dbReference>
<organism evidence="2 3">
    <name type="scientific">Shimia gijangensis</name>
    <dbReference type="NCBI Taxonomy" id="1470563"/>
    <lineage>
        <taxon>Bacteria</taxon>
        <taxon>Pseudomonadati</taxon>
        <taxon>Pseudomonadota</taxon>
        <taxon>Alphaproteobacteria</taxon>
        <taxon>Rhodobacterales</taxon>
        <taxon>Roseobacteraceae</taxon>
    </lineage>
</organism>